<dbReference type="Proteomes" id="UP001165065">
    <property type="component" value="Unassembled WGS sequence"/>
</dbReference>
<feature type="compositionally biased region" description="Basic and acidic residues" evidence="1">
    <location>
        <begin position="316"/>
        <end position="328"/>
    </location>
</feature>
<evidence type="ECO:0000256" key="2">
    <source>
        <dbReference type="SAM" id="SignalP"/>
    </source>
</evidence>
<feature type="compositionally biased region" description="Basic and acidic residues" evidence="1">
    <location>
        <begin position="362"/>
        <end position="387"/>
    </location>
</feature>
<evidence type="ECO:0000256" key="1">
    <source>
        <dbReference type="SAM" id="MobiDB-lite"/>
    </source>
</evidence>
<reference evidence="4" key="1">
    <citation type="journal article" date="2023" name="Commun. Biol.">
        <title>Genome analysis of Parmales, the sister group of diatoms, reveals the evolutionary specialization of diatoms from phago-mixotrophs to photoautotrophs.</title>
        <authorList>
            <person name="Ban H."/>
            <person name="Sato S."/>
            <person name="Yoshikawa S."/>
            <person name="Yamada K."/>
            <person name="Nakamura Y."/>
            <person name="Ichinomiya M."/>
            <person name="Sato N."/>
            <person name="Blanc-Mathieu R."/>
            <person name="Endo H."/>
            <person name="Kuwata A."/>
            <person name="Ogata H."/>
        </authorList>
    </citation>
    <scope>NUCLEOTIDE SEQUENCE [LARGE SCALE GENOMIC DNA]</scope>
</reference>
<feature type="chain" id="PRO_5040922509" description="Methyltransferase type 11 domain-containing protein" evidence="2">
    <location>
        <begin position="21"/>
        <end position="396"/>
    </location>
</feature>
<feature type="compositionally biased region" description="Basic residues" evidence="1">
    <location>
        <begin position="340"/>
        <end position="352"/>
    </location>
</feature>
<keyword evidence="2" id="KW-0732">Signal</keyword>
<comment type="caution">
    <text evidence="3">The sequence shown here is derived from an EMBL/GenBank/DDBJ whole genome shotgun (WGS) entry which is preliminary data.</text>
</comment>
<feature type="region of interest" description="Disordered" evidence="1">
    <location>
        <begin position="299"/>
        <end position="396"/>
    </location>
</feature>
<gene>
    <name evidence="3" type="ORF">TrCOL_g1416</name>
</gene>
<name>A0A9W7GHS3_9STRA</name>
<evidence type="ECO:0000313" key="3">
    <source>
        <dbReference type="EMBL" id="GMI44237.1"/>
    </source>
</evidence>
<keyword evidence="4" id="KW-1185">Reference proteome</keyword>
<proteinExistence type="predicted"/>
<evidence type="ECO:0008006" key="5">
    <source>
        <dbReference type="Google" id="ProtNLM"/>
    </source>
</evidence>
<protein>
    <recommendedName>
        <fullName evidence="5">Methyltransferase type 11 domain-containing protein</fullName>
    </recommendedName>
</protein>
<feature type="signal peptide" evidence="2">
    <location>
        <begin position="1"/>
        <end position="20"/>
    </location>
</feature>
<dbReference type="AlphaFoldDB" id="A0A9W7GHS3"/>
<accession>A0A9W7GHS3</accession>
<sequence length="396" mass="44074">MRFTSLSLTLSALLMPIAWSFNNLNSVVKPHRIQFHHDLPSTSAKSSALRAFIDPISYSRTEFITTALLTNQIPQSADVLLQIGTEDPRCVYYVPRSVKKILCHPTYSAEKGKLPFRARRQLEQAKERRGQMEGTEIVPLELEAFDGIATKARGMLSGVESDSVDVVVWSQISDEMKKFYNGKGEGDKVGAADWFEYAVKDVSRVLKDGGRVLFVERQEIDDLFGSGRNIGFVDGLRALRMDGTFKMFGPNEDEGQEGDDEKAIDEIDLSMYSSLDVAFDKVDLCPMPHVAGVAIKRSAKEEVAKESGGGQQREMNMQERKAYEKRTANAELAFEAFERGRRKGRKGGKRKKGMEGGEGGEETGKWARGSERKGGDGEKENPIEKLRRMVTGAGKE</sequence>
<evidence type="ECO:0000313" key="4">
    <source>
        <dbReference type="Proteomes" id="UP001165065"/>
    </source>
</evidence>
<organism evidence="3 4">
    <name type="scientific">Triparma columacea</name>
    <dbReference type="NCBI Taxonomy" id="722753"/>
    <lineage>
        <taxon>Eukaryota</taxon>
        <taxon>Sar</taxon>
        <taxon>Stramenopiles</taxon>
        <taxon>Ochrophyta</taxon>
        <taxon>Bolidophyceae</taxon>
        <taxon>Parmales</taxon>
        <taxon>Triparmaceae</taxon>
        <taxon>Triparma</taxon>
    </lineage>
</organism>
<dbReference type="OrthoDB" id="416496at2759"/>
<dbReference type="EMBL" id="BRYA01000211">
    <property type="protein sequence ID" value="GMI44237.1"/>
    <property type="molecule type" value="Genomic_DNA"/>
</dbReference>